<keyword evidence="1" id="KW-1133">Transmembrane helix</keyword>
<name>A0AAV2P8H8_9HYME</name>
<evidence type="ECO:0000313" key="2">
    <source>
        <dbReference type="EMBL" id="CAL1688868.1"/>
    </source>
</evidence>
<reference evidence="2" key="1">
    <citation type="submission" date="2024-04" db="EMBL/GenBank/DDBJ databases">
        <authorList>
            <consortium name="Molecular Ecology Group"/>
        </authorList>
    </citation>
    <scope>NUCLEOTIDE SEQUENCE</scope>
</reference>
<dbReference type="EMBL" id="OZ034832">
    <property type="protein sequence ID" value="CAL1688868.1"/>
    <property type="molecule type" value="Genomic_DNA"/>
</dbReference>
<feature type="transmembrane region" description="Helical" evidence="1">
    <location>
        <begin position="7"/>
        <end position="24"/>
    </location>
</feature>
<proteinExistence type="predicted"/>
<organism evidence="2 3">
    <name type="scientific">Lasius platythorax</name>
    <dbReference type="NCBI Taxonomy" id="488582"/>
    <lineage>
        <taxon>Eukaryota</taxon>
        <taxon>Metazoa</taxon>
        <taxon>Ecdysozoa</taxon>
        <taxon>Arthropoda</taxon>
        <taxon>Hexapoda</taxon>
        <taxon>Insecta</taxon>
        <taxon>Pterygota</taxon>
        <taxon>Neoptera</taxon>
        <taxon>Endopterygota</taxon>
        <taxon>Hymenoptera</taxon>
        <taxon>Apocrita</taxon>
        <taxon>Aculeata</taxon>
        <taxon>Formicoidea</taxon>
        <taxon>Formicidae</taxon>
        <taxon>Formicinae</taxon>
        <taxon>Lasius</taxon>
        <taxon>Lasius</taxon>
    </lineage>
</organism>
<keyword evidence="1" id="KW-0472">Membrane</keyword>
<accession>A0AAV2P8H8</accession>
<keyword evidence="1" id="KW-0812">Transmembrane</keyword>
<protein>
    <submittedName>
        <fullName evidence="2">Uncharacterized protein</fullName>
    </submittedName>
</protein>
<dbReference type="Proteomes" id="UP001497644">
    <property type="component" value="Chromosome 9"/>
</dbReference>
<feature type="transmembrane region" description="Helical" evidence="1">
    <location>
        <begin position="54"/>
        <end position="74"/>
    </location>
</feature>
<evidence type="ECO:0000256" key="1">
    <source>
        <dbReference type="SAM" id="Phobius"/>
    </source>
</evidence>
<keyword evidence="3" id="KW-1185">Reference proteome</keyword>
<evidence type="ECO:0000313" key="3">
    <source>
        <dbReference type="Proteomes" id="UP001497644"/>
    </source>
</evidence>
<gene>
    <name evidence="2" type="ORF">LPLAT_LOCUS13903</name>
</gene>
<dbReference type="AlphaFoldDB" id="A0AAV2P8H8"/>
<sequence>MDRISSSSVVVVAGWITMVIESIVRRRLSPVSDGSMNEVADARETVRRENARDYHLVDTVIIVIVIVIASRNLIAARRGRRALIPFDDYQHRRITTPFIHMRLPNGGDADSAYRG</sequence>